<evidence type="ECO:0000313" key="4">
    <source>
        <dbReference type="Proteomes" id="UP000289952"/>
    </source>
</evidence>
<sequence>MKIIKKILLCSSILTPLFTFACNAKEQGRTKEPTKPIEIKQDKDEPVATQEPNLKQNIVADKENKNSNQNISKPTSNDKIEKPKQTTKEELINQIKEIYKIIYPVYQNFTKIAVFAPKEWLKEDQYTLKIEYKQKDLDTFNENFLDKSLQPKNPENYLAKDSYMITSKEDFNMYIINRFKELNQFSDYNDAEKIKKLFEELYLDNKDVYNILDNYNVVITTVRRDRFSDGAGYIIPIYDNNRTNITLITGHHETFIHYHQTDVYDPAPSVKWEVYLVKKKHAVKYSIILRKENETLLSFRDKFVKWYKEVFKKQYQ</sequence>
<accession>A0A449ADK0</accession>
<proteinExistence type="predicted"/>
<keyword evidence="4" id="KW-1185">Reference proteome</keyword>
<feature type="compositionally biased region" description="Basic and acidic residues" evidence="1">
    <location>
        <begin position="76"/>
        <end position="85"/>
    </location>
</feature>
<protein>
    <recommendedName>
        <fullName evidence="5">Lipoprotein</fullName>
    </recommendedName>
</protein>
<feature type="chain" id="PRO_5019437292" description="Lipoprotein" evidence="2">
    <location>
        <begin position="22"/>
        <end position="316"/>
    </location>
</feature>
<dbReference type="RefSeq" id="WP_129621248.1">
    <property type="nucleotide sequence ID" value="NZ_LR214972.1"/>
</dbReference>
<name>A0A449ADK0_9BACT</name>
<feature type="compositionally biased region" description="Basic and acidic residues" evidence="1">
    <location>
        <begin position="29"/>
        <end position="46"/>
    </location>
</feature>
<dbReference type="PROSITE" id="PS51257">
    <property type="entry name" value="PROKAR_LIPOPROTEIN"/>
    <property type="match status" value="1"/>
</dbReference>
<organism evidence="3 4">
    <name type="scientific">Mycoplasmopsis bovirhinis</name>
    <dbReference type="NCBI Taxonomy" id="29553"/>
    <lineage>
        <taxon>Bacteria</taxon>
        <taxon>Bacillati</taxon>
        <taxon>Mycoplasmatota</taxon>
        <taxon>Mycoplasmoidales</taxon>
        <taxon>Metamycoplasmataceae</taxon>
        <taxon>Mycoplasmopsis</taxon>
    </lineage>
</organism>
<gene>
    <name evidence="3" type="ORF">NCTC10118_00270</name>
</gene>
<dbReference type="AlphaFoldDB" id="A0A449ADK0"/>
<keyword evidence="2" id="KW-0732">Signal</keyword>
<evidence type="ECO:0000313" key="3">
    <source>
        <dbReference type="EMBL" id="VEU63055.1"/>
    </source>
</evidence>
<evidence type="ECO:0000256" key="1">
    <source>
        <dbReference type="SAM" id="MobiDB-lite"/>
    </source>
</evidence>
<dbReference type="EMBL" id="LR214972">
    <property type="protein sequence ID" value="VEU63055.1"/>
    <property type="molecule type" value="Genomic_DNA"/>
</dbReference>
<evidence type="ECO:0008006" key="5">
    <source>
        <dbReference type="Google" id="ProtNLM"/>
    </source>
</evidence>
<reference evidence="3 4" key="1">
    <citation type="submission" date="2019-01" db="EMBL/GenBank/DDBJ databases">
        <authorList>
            <consortium name="Pathogen Informatics"/>
        </authorList>
    </citation>
    <scope>NUCLEOTIDE SEQUENCE [LARGE SCALE GENOMIC DNA]</scope>
    <source>
        <strain evidence="3 4">NCTC10118</strain>
    </source>
</reference>
<dbReference type="Proteomes" id="UP000289952">
    <property type="component" value="Chromosome"/>
</dbReference>
<feature type="region of interest" description="Disordered" evidence="1">
    <location>
        <begin position="29"/>
        <end position="85"/>
    </location>
</feature>
<evidence type="ECO:0000256" key="2">
    <source>
        <dbReference type="SAM" id="SignalP"/>
    </source>
</evidence>
<feature type="compositionally biased region" description="Polar residues" evidence="1">
    <location>
        <begin position="66"/>
        <end position="75"/>
    </location>
</feature>
<feature type="signal peptide" evidence="2">
    <location>
        <begin position="1"/>
        <end position="21"/>
    </location>
</feature>